<evidence type="ECO:0000256" key="1">
    <source>
        <dbReference type="SAM" id="SignalP"/>
    </source>
</evidence>
<dbReference type="PANTHER" id="PTHR38593">
    <property type="entry name" value="BLR2558 PROTEIN"/>
    <property type="match status" value="1"/>
</dbReference>
<protein>
    <recommendedName>
        <fullName evidence="2">DUF4142 domain-containing protein</fullName>
    </recommendedName>
</protein>
<dbReference type="Proteomes" id="UP000245992">
    <property type="component" value="Unassembled WGS sequence"/>
</dbReference>
<sequence length="175" mass="18188">MIAVRRIAAATMLAALAGLSAPSAYAAAPATDDAPFLKAIHQGNLAEIAAGRSARKNAKAACVKSAGATLVRDHSKLDVGVKALASTLHVTLSPSPSSVQEKAMTAMQANVGTSAYDTNWLTTETRTREETLALIDRETATGGNAEVKSAARAARPVVAKHLELIRACEARIKRS</sequence>
<comment type="caution">
    <text evidence="3">The sequence shown here is derived from an EMBL/GenBank/DDBJ whole genome shotgun (WGS) entry which is preliminary data.</text>
</comment>
<keyword evidence="1" id="KW-0732">Signal</keyword>
<dbReference type="RefSeq" id="WP_051745953.1">
    <property type="nucleotide sequence ID" value="NZ_AZSP01000255.1"/>
</dbReference>
<gene>
    <name evidence="3" type="ORF">Y717_16660</name>
</gene>
<feature type="chain" id="PRO_5015433743" description="DUF4142 domain-containing protein" evidence="1">
    <location>
        <begin position="27"/>
        <end position="175"/>
    </location>
</feature>
<dbReference type="InterPro" id="IPR025419">
    <property type="entry name" value="DUF4142"/>
</dbReference>
<dbReference type="PANTHER" id="PTHR38593:SF1">
    <property type="entry name" value="BLR2558 PROTEIN"/>
    <property type="match status" value="1"/>
</dbReference>
<feature type="domain" description="DUF4142" evidence="2">
    <location>
        <begin position="32"/>
        <end position="166"/>
    </location>
</feature>
<dbReference type="STRING" id="1440053.GCA_000718095_03113"/>
<evidence type="ECO:0000259" key="2">
    <source>
        <dbReference type="Pfam" id="PF13628"/>
    </source>
</evidence>
<feature type="signal peptide" evidence="1">
    <location>
        <begin position="1"/>
        <end position="26"/>
    </location>
</feature>
<evidence type="ECO:0000313" key="3">
    <source>
        <dbReference type="EMBL" id="PVE08565.1"/>
    </source>
</evidence>
<dbReference type="AlphaFoldDB" id="A0A2T7T097"/>
<dbReference type="EMBL" id="AZSP01000255">
    <property type="protein sequence ID" value="PVE08565.1"/>
    <property type="molecule type" value="Genomic_DNA"/>
</dbReference>
<proteinExistence type="predicted"/>
<keyword evidence="4" id="KW-1185">Reference proteome</keyword>
<accession>A0A2T7T097</accession>
<name>A0A2T7T097_9ACTN</name>
<evidence type="ECO:0000313" key="4">
    <source>
        <dbReference type="Proteomes" id="UP000245992"/>
    </source>
</evidence>
<reference evidence="3 4" key="1">
    <citation type="submission" date="2013-12" db="EMBL/GenBank/DDBJ databases">
        <title>Annotated genome of Streptomyces scopuliridis.</title>
        <authorList>
            <person name="Olson J.B."/>
        </authorList>
    </citation>
    <scope>NUCLEOTIDE SEQUENCE [LARGE SCALE GENOMIC DNA]</scope>
    <source>
        <strain evidence="3 4">RB72</strain>
    </source>
</reference>
<organism evidence="3 4">
    <name type="scientific">Streptomyces scopuliridis RB72</name>
    <dbReference type="NCBI Taxonomy" id="1440053"/>
    <lineage>
        <taxon>Bacteria</taxon>
        <taxon>Bacillati</taxon>
        <taxon>Actinomycetota</taxon>
        <taxon>Actinomycetes</taxon>
        <taxon>Kitasatosporales</taxon>
        <taxon>Streptomycetaceae</taxon>
        <taxon>Streptomyces</taxon>
    </lineage>
</organism>
<dbReference type="Pfam" id="PF13628">
    <property type="entry name" value="DUF4142"/>
    <property type="match status" value="1"/>
</dbReference>